<protein>
    <recommendedName>
        <fullName evidence="4">DUF4345 domain-containing protein</fullName>
    </recommendedName>
</protein>
<sequence length="129" mass="13697">MSSLSNFLKGISLFSICTGTADVLLGASSVYNFSGHPFPVNSPAAVFIDSQLRFLGGMWAGWGVMMWWASNDLRSRRTPLALLGGIMAFSGTGRVISGLKHGFGSKVVAAAAAVELLVPAAIWLFSDWQ</sequence>
<evidence type="ECO:0000313" key="2">
    <source>
        <dbReference type="EMBL" id="KAI1618380.1"/>
    </source>
</evidence>
<dbReference type="Pfam" id="PF14248">
    <property type="entry name" value="DUF4345"/>
    <property type="match status" value="1"/>
</dbReference>
<feature type="transmembrane region" description="Helical" evidence="1">
    <location>
        <begin position="103"/>
        <end position="125"/>
    </location>
</feature>
<name>A0AAN6E808_9EURO</name>
<comment type="caution">
    <text evidence="2">The sequence shown here is derived from an EMBL/GenBank/DDBJ whole genome shotgun (WGS) entry which is preliminary data.</text>
</comment>
<reference evidence="2" key="1">
    <citation type="journal article" date="2022" name="bioRxiv">
        <title>Deciphering the potential niche of two novel black yeast fungi from a biological soil crust based on their genomes, phenotypes, and melanin regulation.</title>
        <authorList>
            <consortium name="DOE Joint Genome Institute"/>
            <person name="Carr E.C."/>
            <person name="Barton Q."/>
            <person name="Grambo S."/>
            <person name="Sullivan M."/>
            <person name="Renfro C.M."/>
            <person name="Kuo A."/>
            <person name="Pangilinan J."/>
            <person name="Lipzen A."/>
            <person name="Keymanesh K."/>
            <person name="Savage E."/>
            <person name="Barry K."/>
            <person name="Grigoriev I.V."/>
            <person name="Riekhof W.R."/>
            <person name="Harris S.S."/>
        </authorList>
    </citation>
    <scope>NUCLEOTIDE SEQUENCE</scope>
    <source>
        <strain evidence="2">JF 03-4F</strain>
    </source>
</reference>
<evidence type="ECO:0008006" key="4">
    <source>
        <dbReference type="Google" id="ProtNLM"/>
    </source>
</evidence>
<proteinExistence type="predicted"/>
<feature type="transmembrane region" description="Helical" evidence="1">
    <location>
        <begin position="51"/>
        <end position="68"/>
    </location>
</feature>
<feature type="transmembrane region" description="Helical" evidence="1">
    <location>
        <begin position="12"/>
        <end position="31"/>
    </location>
</feature>
<dbReference type="AlphaFoldDB" id="A0AAN6E808"/>
<dbReference type="InterPro" id="IPR025597">
    <property type="entry name" value="DUF4345"/>
</dbReference>
<keyword evidence="1" id="KW-0812">Transmembrane</keyword>
<feature type="transmembrane region" description="Helical" evidence="1">
    <location>
        <begin position="80"/>
        <end position="97"/>
    </location>
</feature>
<dbReference type="Proteomes" id="UP001203852">
    <property type="component" value="Unassembled WGS sequence"/>
</dbReference>
<gene>
    <name evidence="2" type="ORF">EDD36DRAFT_30394</name>
</gene>
<dbReference type="EMBL" id="MU404350">
    <property type="protein sequence ID" value="KAI1618380.1"/>
    <property type="molecule type" value="Genomic_DNA"/>
</dbReference>
<organism evidence="2 3">
    <name type="scientific">Exophiala viscosa</name>
    <dbReference type="NCBI Taxonomy" id="2486360"/>
    <lineage>
        <taxon>Eukaryota</taxon>
        <taxon>Fungi</taxon>
        <taxon>Dikarya</taxon>
        <taxon>Ascomycota</taxon>
        <taxon>Pezizomycotina</taxon>
        <taxon>Eurotiomycetes</taxon>
        <taxon>Chaetothyriomycetidae</taxon>
        <taxon>Chaetothyriales</taxon>
        <taxon>Herpotrichiellaceae</taxon>
        <taxon>Exophiala</taxon>
    </lineage>
</organism>
<keyword evidence="1" id="KW-0472">Membrane</keyword>
<evidence type="ECO:0000256" key="1">
    <source>
        <dbReference type="SAM" id="Phobius"/>
    </source>
</evidence>
<keyword evidence="1" id="KW-1133">Transmembrane helix</keyword>
<accession>A0AAN6E808</accession>
<evidence type="ECO:0000313" key="3">
    <source>
        <dbReference type="Proteomes" id="UP001203852"/>
    </source>
</evidence>
<keyword evidence="3" id="KW-1185">Reference proteome</keyword>